<evidence type="ECO:0000256" key="1">
    <source>
        <dbReference type="SAM" id="SignalP"/>
    </source>
</evidence>
<evidence type="ECO:0000313" key="2">
    <source>
        <dbReference type="EMBL" id="ARQ97305.1"/>
    </source>
</evidence>
<dbReference type="GeneID" id="46921030"/>
<dbReference type="Proteomes" id="UP000202031">
    <property type="component" value="Chromosome"/>
</dbReference>
<proteinExistence type="predicted"/>
<organism evidence="2 3">
    <name type="scientific">Campylobacter lanienae NCTC 13004</name>
    <dbReference type="NCBI Taxonomy" id="1031753"/>
    <lineage>
        <taxon>Bacteria</taxon>
        <taxon>Pseudomonadati</taxon>
        <taxon>Campylobacterota</taxon>
        <taxon>Epsilonproteobacteria</taxon>
        <taxon>Campylobacterales</taxon>
        <taxon>Campylobacteraceae</taxon>
        <taxon>Campylobacter</taxon>
    </lineage>
</organism>
<dbReference type="EMBL" id="CP015578">
    <property type="protein sequence ID" value="ARQ97305.1"/>
    <property type="molecule type" value="Genomic_DNA"/>
</dbReference>
<feature type="chain" id="PRO_5012846973" evidence="1">
    <location>
        <begin position="25"/>
        <end position="217"/>
    </location>
</feature>
<evidence type="ECO:0000313" key="3">
    <source>
        <dbReference type="Proteomes" id="UP000202031"/>
    </source>
</evidence>
<sequence>MANMVKFGAVVVAATAILSSSAAAQGGFVGVEGALLQSQVKLDDIYPSVLDDPKDTSIELGLKAGYDFDVFRVWGGYSYRTKGSEDYNMKDGADFINGEFNWQTHNILVGADYTPSLTDSFKLTLGAYTGISIVRGEFTGQAQFTTQDSYGTYEFTLSDNSITGVGSIWGAKLGGIYEVVENNEIEFGIKGDYKITDIEDYDNILNYGVYVGYNYKF</sequence>
<feature type="signal peptide" evidence="1">
    <location>
        <begin position="1"/>
        <end position="24"/>
    </location>
</feature>
<reference evidence="3" key="2">
    <citation type="journal article" date="2017" name="Genome Biol. Evol.">
        <title>Comparative genomic analysis identifies a Campylobacter clade deficient in selenium metabolism.</title>
        <authorList>
            <person name="Miller W.G."/>
            <person name="Yee E."/>
            <person name="Lopes B.S."/>
            <person name="Chapman M.H."/>
            <person name="Huynh S."/>
            <person name="Bono J.L."/>
            <person name="Parker C.T."/>
            <person name="Strachan N.J.C."/>
            <person name="Forbes K.J."/>
        </authorList>
    </citation>
    <scope>NUCLEOTIDE SEQUENCE [LARGE SCALE GENOMIC DNA]</scope>
    <source>
        <strain evidence="3">NCTC 13004</strain>
    </source>
</reference>
<dbReference type="Gene3D" id="2.40.160.20">
    <property type="match status" value="1"/>
</dbReference>
<dbReference type="InterPro" id="IPR011250">
    <property type="entry name" value="OMP/PagP_B-barrel"/>
</dbReference>
<dbReference type="AlphaFoldDB" id="A0A1X9SM42"/>
<keyword evidence="1" id="KW-0732">Signal</keyword>
<accession>A0A1X9SM42</accession>
<gene>
    <name evidence="2" type="ORF">CLAN_0556</name>
</gene>
<reference evidence="3" key="1">
    <citation type="journal article" date="2017" name="Genome Biol. Evol.">
        <title>Comparative Genomic Analysis Identifies a Campylobacter Clade Deficient in Selenium Metabolism.</title>
        <authorList>
            <person name="Miller W.G."/>
            <person name="Yee E."/>
            <person name="Lopes B.S."/>
            <person name="Chapman M.H."/>
            <person name="Huynh S."/>
            <person name="Bono J.L."/>
            <person name="Parker C.T."/>
            <person name="Strachan N.J.C."/>
            <person name="Forbes K.J."/>
        </authorList>
    </citation>
    <scope>NUCLEOTIDE SEQUENCE [LARGE SCALE GENOMIC DNA]</scope>
    <source>
        <strain evidence="3">NCTC 13004</strain>
    </source>
</reference>
<dbReference type="SUPFAM" id="SSF56925">
    <property type="entry name" value="OMPA-like"/>
    <property type="match status" value="1"/>
</dbReference>
<name>A0A1X9SM42_9BACT</name>
<dbReference type="RefSeq" id="WP_100590533.1">
    <property type="nucleotide sequence ID" value="NZ_CP015578.1"/>
</dbReference>
<protein>
    <submittedName>
        <fullName evidence="2">Outer membrane beta-barrel domain protein</fullName>
    </submittedName>
</protein>
<dbReference type="KEGG" id="clx:CLAN_0556"/>